<comment type="caution">
    <text evidence="2">The sequence shown here is derived from an EMBL/GenBank/DDBJ whole genome shotgun (WGS) entry which is preliminary data.</text>
</comment>
<dbReference type="Gene3D" id="6.10.10.120">
    <property type="entry name" value="Antitoxin ParD1-like"/>
    <property type="match status" value="1"/>
</dbReference>
<accession>A0A3M9M7A9</accession>
<dbReference type="Pfam" id="PF03693">
    <property type="entry name" value="ParD_antitoxin"/>
    <property type="match status" value="1"/>
</dbReference>
<dbReference type="GO" id="GO:0006355">
    <property type="term" value="P:regulation of DNA-templated transcription"/>
    <property type="evidence" value="ECO:0007669"/>
    <property type="project" value="InterPro"/>
</dbReference>
<dbReference type="EMBL" id="RJJQ01000011">
    <property type="protein sequence ID" value="RNI21421.1"/>
    <property type="molecule type" value="Genomic_DNA"/>
</dbReference>
<gene>
    <name evidence="2" type="ORF">EFY87_11295</name>
</gene>
<keyword evidence="3" id="KW-1185">Reference proteome</keyword>
<evidence type="ECO:0000313" key="2">
    <source>
        <dbReference type="EMBL" id="RNI21421.1"/>
    </source>
</evidence>
<name>A0A3M9M7A9_9MICO</name>
<organism evidence="2 3">
    <name type="scientific">Flexivirga caeni</name>
    <dbReference type="NCBI Taxonomy" id="2294115"/>
    <lineage>
        <taxon>Bacteria</taxon>
        <taxon>Bacillati</taxon>
        <taxon>Actinomycetota</taxon>
        <taxon>Actinomycetes</taxon>
        <taxon>Micrococcales</taxon>
        <taxon>Dermacoccaceae</taxon>
        <taxon>Flexivirga</taxon>
    </lineage>
</organism>
<sequence length="94" mass="10030">MGSWVAVSIDIPADVAAAVDARVRSGRYASQGDVVRDGLRLLSEEDGIFRDAEVEHWLRTTVVPIAEATVADPSRSLTAEEARALVAAKRAARA</sequence>
<dbReference type="Proteomes" id="UP000271678">
    <property type="component" value="Unassembled WGS sequence"/>
</dbReference>
<keyword evidence="1" id="KW-1277">Toxin-antitoxin system</keyword>
<dbReference type="SUPFAM" id="SSF47598">
    <property type="entry name" value="Ribbon-helix-helix"/>
    <property type="match status" value="1"/>
</dbReference>
<reference evidence="2 3" key="1">
    <citation type="submission" date="2018-11" db="EMBL/GenBank/DDBJ databases">
        <title>Draft genome of Simplicispira Flexivirga sp. BO-16.</title>
        <authorList>
            <person name="Im W.T."/>
        </authorList>
    </citation>
    <scope>NUCLEOTIDE SEQUENCE [LARGE SCALE GENOMIC DNA]</scope>
    <source>
        <strain evidence="2 3">BO-16</strain>
    </source>
</reference>
<dbReference type="InterPro" id="IPR010985">
    <property type="entry name" value="Ribbon_hlx_hlx"/>
</dbReference>
<dbReference type="InterPro" id="IPR038296">
    <property type="entry name" value="ParD_sf"/>
</dbReference>
<protein>
    <submittedName>
        <fullName evidence="2">Type II toxin-antitoxin system ParD family antitoxin</fullName>
    </submittedName>
</protein>
<evidence type="ECO:0000313" key="3">
    <source>
        <dbReference type="Proteomes" id="UP000271678"/>
    </source>
</evidence>
<proteinExistence type="predicted"/>
<dbReference type="OrthoDB" id="514770at2"/>
<dbReference type="AlphaFoldDB" id="A0A3M9M7A9"/>
<dbReference type="InterPro" id="IPR022789">
    <property type="entry name" value="ParD"/>
</dbReference>
<evidence type="ECO:0000256" key="1">
    <source>
        <dbReference type="ARBA" id="ARBA00022649"/>
    </source>
</evidence>